<dbReference type="GO" id="GO:0046873">
    <property type="term" value="F:metal ion transmembrane transporter activity"/>
    <property type="evidence" value="ECO:0007669"/>
    <property type="project" value="InterPro"/>
</dbReference>
<dbReference type="Proteomes" id="UP001158297">
    <property type="component" value="Unassembled WGS sequence"/>
</dbReference>
<comment type="caution">
    <text evidence="6">The sequence shown here is derived from an EMBL/GenBank/DDBJ whole genome shotgun (WGS) entry which is preliminary data.</text>
</comment>
<evidence type="ECO:0000256" key="1">
    <source>
        <dbReference type="ARBA" id="ARBA00004141"/>
    </source>
</evidence>
<proteinExistence type="predicted"/>
<evidence type="ECO:0000256" key="3">
    <source>
        <dbReference type="ARBA" id="ARBA00022989"/>
    </source>
</evidence>
<dbReference type="AlphaFoldDB" id="A0AA42L429"/>
<feature type="transmembrane region" description="Helical" evidence="5">
    <location>
        <begin position="60"/>
        <end position="79"/>
    </location>
</feature>
<gene>
    <name evidence="6" type="ORF">N7330_19205</name>
</gene>
<sequence length="259" mass="27258">MLFAILLGTFIAGVASVAIALLLSRSALARYPKHMLSLAAGALLATAFVNLLPEAFESDFAPPTLFGVFFLGLIVVIVLDKAEIWHHAHEHSEALHADIDSHRHSHGTSGSWSVLFGDGVHAFADGILIASAFVADWKLGVAASFAVLLHEVPHHMGDLAVVSHMHKDARTALVKVSWAGSVTVLGGLVGYLLVSSLAVWLPLFLVIAASSFVYVALADLIPQLNTPMGLKQSLSQMAWLLAGAFLVSAAVSVVGGHGH</sequence>
<dbReference type="Pfam" id="PF02535">
    <property type="entry name" value="Zip"/>
    <property type="match status" value="1"/>
</dbReference>
<evidence type="ECO:0000313" key="6">
    <source>
        <dbReference type="EMBL" id="MDH0365148.1"/>
    </source>
</evidence>
<keyword evidence="3 5" id="KW-1133">Transmembrane helix</keyword>
<protein>
    <submittedName>
        <fullName evidence="6">ZIP family metal transporter</fullName>
    </submittedName>
</protein>
<feature type="transmembrane region" description="Helical" evidence="5">
    <location>
        <begin position="199"/>
        <end position="217"/>
    </location>
</feature>
<dbReference type="PANTHER" id="PTHR16950:SF16">
    <property type="entry name" value="ZINC TRANSPORTER ZIP13"/>
    <property type="match status" value="1"/>
</dbReference>
<dbReference type="GO" id="GO:0016020">
    <property type="term" value="C:membrane"/>
    <property type="evidence" value="ECO:0007669"/>
    <property type="project" value="UniProtKB-SubCell"/>
</dbReference>
<dbReference type="InterPro" id="IPR003689">
    <property type="entry name" value="ZIP"/>
</dbReference>
<accession>A0AA42L429</accession>
<dbReference type="EMBL" id="JAODZU010000040">
    <property type="protein sequence ID" value="MDH0365148.1"/>
    <property type="molecule type" value="Genomic_DNA"/>
</dbReference>
<feature type="transmembrane region" description="Helical" evidence="5">
    <location>
        <begin position="6"/>
        <end position="23"/>
    </location>
</feature>
<evidence type="ECO:0000256" key="5">
    <source>
        <dbReference type="SAM" id="Phobius"/>
    </source>
</evidence>
<feature type="transmembrane region" description="Helical" evidence="5">
    <location>
        <begin position="238"/>
        <end position="258"/>
    </location>
</feature>
<dbReference type="RefSeq" id="WP_279860707.1">
    <property type="nucleotide sequence ID" value="NZ_JAODZU010000040.1"/>
</dbReference>
<evidence type="ECO:0000256" key="2">
    <source>
        <dbReference type="ARBA" id="ARBA00022692"/>
    </source>
</evidence>
<evidence type="ECO:0000313" key="7">
    <source>
        <dbReference type="Proteomes" id="UP001158297"/>
    </source>
</evidence>
<organism evidence="6 7">
    <name type="scientific">Comamonas aquatica</name>
    <dbReference type="NCBI Taxonomy" id="225991"/>
    <lineage>
        <taxon>Bacteria</taxon>
        <taxon>Pseudomonadati</taxon>
        <taxon>Pseudomonadota</taxon>
        <taxon>Betaproteobacteria</taxon>
        <taxon>Burkholderiales</taxon>
        <taxon>Comamonadaceae</taxon>
        <taxon>Comamonas</taxon>
    </lineage>
</organism>
<dbReference type="PANTHER" id="PTHR16950">
    <property type="entry name" value="ZINC TRANSPORTER SLC39A7 HISTIDINE-RICH MEMBRANE PROTEIN KE4"/>
    <property type="match status" value="1"/>
</dbReference>
<evidence type="ECO:0000256" key="4">
    <source>
        <dbReference type="ARBA" id="ARBA00023136"/>
    </source>
</evidence>
<name>A0AA42L429_9BURK</name>
<comment type="subcellular location">
    <subcellularLocation>
        <location evidence="1">Membrane</location>
        <topology evidence="1">Multi-pass membrane protein</topology>
    </subcellularLocation>
</comment>
<feature type="transmembrane region" description="Helical" evidence="5">
    <location>
        <begin position="35"/>
        <end position="54"/>
    </location>
</feature>
<feature type="transmembrane region" description="Helical" evidence="5">
    <location>
        <begin position="172"/>
        <end position="193"/>
    </location>
</feature>
<keyword evidence="4 5" id="KW-0472">Membrane</keyword>
<reference evidence="6" key="1">
    <citation type="submission" date="2022-09" db="EMBL/GenBank/DDBJ databases">
        <title>Intensive care unit water sources are persistently colonized with multi-drug resistant bacteria and are the site of extensive horizontal gene transfer of antibiotic resistance genes.</title>
        <authorList>
            <person name="Diorio-Toth L."/>
        </authorList>
    </citation>
    <scope>NUCLEOTIDE SEQUENCE</scope>
    <source>
        <strain evidence="6">GD04130</strain>
    </source>
</reference>
<keyword evidence="2 5" id="KW-0812">Transmembrane</keyword>